<dbReference type="GO" id="GO:0005829">
    <property type="term" value="C:cytosol"/>
    <property type="evidence" value="ECO:0007669"/>
    <property type="project" value="TreeGrafter"/>
</dbReference>
<feature type="domain" description="HTH crp-type" evidence="6">
    <location>
        <begin position="161"/>
        <end position="230"/>
    </location>
</feature>
<name>A0A3M8PBQ9_9BACL</name>
<evidence type="ECO:0000313" key="8">
    <source>
        <dbReference type="Proteomes" id="UP000275473"/>
    </source>
</evidence>
<comment type="caution">
    <text evidence="7">The sequence shown here is derived from an EMBL/GenBank/DDBJ whole genome shotgun (WGS) entry which is preliminary data.</text>
</comment>
<organism evidence="7 8">
    <name type="scientific">Planococcus salinus</name>
    <dbReference type="NCBI Taxonomy" id="1848460"/>
    <lineage>
        <taxon>Bacteria</taxon>
        <taxon>Bacillati</taxon>
        <taxon>Bacillota</taxon>
        <taxon>Bacilli</taxon>
        <taxon>Bacillales</taxon>
        <taxon>Caryophanaceae</taxon>
        <taxon>Planococcus</taxon>
    </lineage>
</organism>
<dbReference type="InterPro" id="IPR014710">
    <property type="entry name" value="RmlC-like_jellyroll"/>
</dbReference>
<gene>
    <name evidence="7" type="ORF">EEX84_02070</name>
</gene>
<dbReference type="SMART" id="SM00100">
    <property type="entry name" value="cNMP"/>
    <property type="match status" value="1"/>
</dbReference>
<proteinExistence type="predicted"/>
<dbReference type="InterPro" id="IPR000595">
    <property type="entry name" value="cNMP-bd_dom"/>
</dbReference>
<protein>
    <submittedName>
        <fullName evidence="7">Crp/Fnr family transcriptional regulator</fullName>
    </submittedName>
</protein>
<dbReference type="Gene3D" id="1.10.10.10">
    <property type="entry name" value="Winged helix-like DNA-binding domain superfamily/Winged helix DNA-binding domain"/>
    <property type="match status" value="1"/>
</dbReference>
<dbReference type="InterPro" id="IPR018490">
    <property type="entry name" value="cNMP-bd_dom_sf"/>
</dbReference>
<dbReference type="Pfam" id="PF13545">
    <property type="entry name" value="HTH_Crp_2"/>
    <property type="match status" value="1"/>
</dbReference>
<dbReference type="Pfam" id="PF00027">
    <property type="entry name" value="cNMP_binding"/>
    <property type="match status" value="1"/>
</dbReference>
<dbReference type="AlphaFoldDB" id="A0A3M8PBQ9"/>
<accession>A0A3M8PBQ9</accession>
<feature type="domain" description="Cyclic nucleotide-binding" evidence="5">
    <location>
        <begin position="27"/>
        <end position="147"/>
    </location>
</feature>
<dbReference type="OrthoDB" id="9798104at2"/>
<keyword evidence="4" id="KW-0804">Transcription</keyword>
<dbReference type="CDD" id="cd00092">
    <property type="entry name" value="HTH_CRP"/>
    <property type="match status" value="1"/>
</dbReference>
<keyword evidence="3" id="KW-0010">Activator</keyword>
<evidence type="ECO:0000259" key="6">
    <source>
        <dbReference type="PROSITE" id="PS51063"/>
    </source>
</evidence>
<dbReference type="GO" id="GO:0003700">
    <property type="term" value="F:DNA-binding transcription factor activity"/>
    <property type="evidence" value="ECO:0007669"/>
    <property type="project" value="TreeGrafter"/>
</dbReference>
<sequence>MVEQKVCDHSITENTGAHQSCVAIVPIFNHLEHEEVQEVAKAARPIGLKRGELLYNAGDESDSLYIVHKGKLKVYRLSESGKEQVIRILEAGEFTGELALFTQKIHDSYAEAVEKTEICSIQRTRLNELLLKYPNISLKILNEFSTRLDQTEHQVTSFATEGAETRIALYLAQESEKNRSAEIRLPMTKKDLASYLGTTPETVSRKLAKFEDEGWIEQLDQRGIRIKDMDALLLV</sequence>
<dbReference type="CDD" id="cd00038">
    <property type="entry name" value="CAP_ED"/>
    <property type="match status" value="1"/>
</dbReference>
<dbReference type="SMART" id="SM00419">
    <property type="entry name" value="HTH_CRP"/>
    <property type="match status" value="1"/>
</dbReference>
<evidence type="ECO:0000256" key="2">
    <source>
        <dbReference type="ARBA" id="ARBA00023125"/>
    </source>
</evidence>
<dbReference type="InterPro" id="IPR050397">
    <property type="entry name" value="Env_Response_Regulators"/>
</dbReference>
<evidence type="ECO:0000313" key="7">
    <source>
        <dbReference type="EMBL" id="RNF41156.1"/>
    </source>
</evidence>
<dbReference type="PRINTS" id="PR00034">
    <property type="entry name" value="HTHCRP"/>
</dbReference>
<dbReference type="Proteomes" id="UP000275473">
    <property type="component" value="Unassembled WGS sequence"/>
</dbReference>
<dbReference type="InterPro" id="IPR036388">
    <property type="entry name" value="WH-like_DNA-bd_sf"/>
</dbReference>
<dbReference type="EMBL" id="RIAX01000001">
    <property type="protein sequence ID" value="RNF41156.1"/>
    <property type="molecule type" value="Genomic_DNA"/>
</dbReference>
<dbReference type="InterPro" id="IPR012318">
    <property type="entry name" value="HTH_CRP"/>
</dbReference>
<evidence type="ECO:0000259" key="5">
    <source>
        <dbReference type="PROSITE" id="PS50042"/>
    </source>
</evidence>
<evidence type="ECO:0000256" key="3">
    <source>
        <dbReference type="ARBA" id="ARBA00023159"/>
    </source>
</evidence>
<dbReference type="PANTHER" id="PTHR24567">
    <property type="entry name" value="CRP FAMILY TRANSCRIPTIONAL REGULATORY PROTEIN"/>
    <property type="match status" value="1"/>
</dbReference>
<reference evidence="7 8" key="1">
    <citation type="journal article" date="2018" name="Int. J. Syst. Evol. Microbiol.">
        <title>Planococcus salinus sp. nov., a moderately halophilic bacterium isolated from a saline-alkali soil.</title>
        <authorList>
            <person name="Gan L."/>
        </authorList>
    </citation>
    <scope>NUCLEOTIDE SEQUENCE [LARGE SCALE GENOMIC DNA]</scope>
    <source>
        <strain evidence="7 8">LCB217</strain>
    </source>
</reference>
<keyword evidence="1" id="KW-0805">Transcription regulation</keyword>
<dbReference type="GO" id="GO:0003677">
    <property type="term" value="F:DNA binding"/>
    <property type="evidence" value="ECO:0007669"/>
    <property type="project" value="UniProtKB-KW"/>
</dbReference>
<keyword evidence="8" id="KW-1185">Reference proteome</keyword>
<dbReference type="PANTHER" id="PTHR24567:SF28">
    <property type="entry name" value="LISTERIOLYSIN REGULATORY PROTEIN"/>
    <property type="match status" value="1"/>
</dbReference>
<dbReference type="PROSITE" id="PS50042">
    <property type="entry name" value="CNMP_BINDING_3"/>
    <property type="match status" value="1"/>
</dbReference>
<evidence type="ECO:0000256" key="1">
    <source>
        <dbReference type="ARBA" id="ARBA00023015"/>
    </source>
</evidence>
<evidence type="ECO:0000256" key="4">
    <source>
        <dbReference type="ARBA" id="ARBA00023163"/>
    </source>
</evidence>
<dbReference type="Gene3D" id="2.60.120.10">
    <property type="entry name" value="Jelly Rolls"/>
    <property type="match status" value="1"/>
</dbReference>
<dbReference type="InterPro" id="IPR036390">
    <property type="entry name" value="WH_DNA-bd_sf"/>
</dbReference>
<dbReference type="SUPFAM" id="SSF51206">
    <property type="entry name" value="cAMP-binding domain-like"/>
    <property type="match status" value="1"/>
</dbReference>
<dbReference type="PROSITE" id="PS51063">
    <property type="entry name" value="HTH_CRP_2"/>
    <property type="match status" value="1"/>
</dbReference>
<dbReference type="SUPFAM" id="SSF46785">
    <property type="entry name" value="Winged helix' DNA-binding domain"/>
    <property type="match status" value="1"/>
</dbReference>
<dbReference type="RefSeq" id="WP_123163904.1">
    <property type="nucleotide sequence ID" value="NZ_RIAX01000001.1"/>
</dbReference>
<keyword evidence="2" id="KW-0238">DNA-binding</keyword>